<evidence type="ECO:0000313" key="3">
    <source>
        <dbReference type="Proteomes" id="UP000735302"/>
    </source>
</evidence>
<keyword evidence="3" id="KW-1185">Reference proteome</keyword>
<protein>
    <recommendedName>
        <fullName evidence="1">Mutator-like transposase domain-containing protein</fullName>
    </recommendedName>
</protein>
<evidence type="ECO:0000259" key="1">
    <source>
        <dbReference type="Pfam" id="PF20700"/>
    </source>
</evidence>
<proteinExistence type="predicted"/>
<comment type="caution">
    <text evidence="2">The sequence shown here is derived from an EMBL/GenBank/DDBJ whole genome shotgun (WGS) entry which is preliminary data.</text>
</comment>
<reference evidence="2 3" key="1">
    <citation type="journal article" date="2021" name="Elife">
        <title>Chloroplast acquisition without the gene transfer in kleptoplastic sea slugs, Plakobranchus ocellatus.</title>
        <authorList>
            <person name="Maeda T."/>
            <person name="Takahashi S."/>
            <person name="Yoshida T."/>
            <person name="Shimamura S."/>
            <person name="Takaki Y."/>
            <person name="Nagai Y."/>
            <person name="Toyoda A."/>
            <person name="Suzuki Y."/>
            <person name="Arimoto A."/>
            <person name="Ishii H."/>
            <person name="Satoh N."/>
            <person name="Nishiyama T."/>
            <person name="Hasebe M."/>
            <person name="Maruyama T."/>
            <person name="Minagawa J."/>
            <person name="Obokata J."/>
            <person name="Shigenobu S."/>
        </authorList>
    </citation>
    <scope>NUCLEOTIDE SEQUENCE [LARGE SCALE GENOMIC DNA]</scope>
</reference>
<organism evidence="2 3">
    <name type="scientific">Plakobranchus ocellatus</name>
    <dbReference type="NCBI Taxonomy" id="259542"/>
    <lineage>
        <taxon>Eukaryota</taxon>
        <taxon>Metazoa</taxon>
        <taxon>Spiralia</taxon>
        <taxon>Lophotrochozoa</taxon>
        <taxon>Mollusca</taxon>
        <taxon>Gastropoda</taxon>
        <taxon>Heterobranchia</taxon>
        <taxon>Euthyneura</taxon>
        <taxon>Panpulmonata</taxon>
        <taxon>Sacoglossa</taxon>
        <taxon>Placobranchoidea</taxon>
        <taxon>Plakobranchidae</taxon>
        <taxon>Plakobranchus</taxon>
    </lineage>
</organism>
<dbReference type="AlphaFoldDB" id="A0AAV4DQA7"/>
<feature type="domain" description="Mutator-like transposase" evidence="1">
    <location>
        <begin position="1"/>
        <end position="105"/>
    </location>
</feature>
<sequence length="143" mass="16132">MNIPQVMHHKTYIEIGLEVRDAAKAAAEDAMRQFAAVVRQRHMSRVYSSEQIRPSSMQVIGVPYDGTWHKRGHSSYYGVGVAIDIDSGLVMDKHTLLNCCGGCKKGPPLDSANFNAWSEKHKKNAAIRISMAPLMLWKWRHQL</sequence>
<accession>A0AAV4DQA7</accession>
<gene>
    <name evidence="2" type="ORF">PoB_007274300</name>
</gene>
<dbReference type="InterPro" id="IPR049012">
    <property type="entry name" value="Mutator_transp_dom"/>
</dbReference>
<name>A0AAV4DQA7_9GAST</name>
<dbReference type="Proteomes" id="UP000735302">
    <property type="component" value="Unassembled WGS sequence"/>
</dbReference>
<dbReference type="EMBL" id="BLXT01008173">
    <property type="protein sequence ID" value="GFO46238.1"/>
    <property type="molecule type" value="Genomic_DNA"/>
</dbReference>
<evidence type="ECO:0000313" key="2">
    <source>
        <dbReference type="EMBL" id="GFO46238.1"/>
    </source>
</evidence>
<dbReference type="Pfam" id="PF20700">
    <property type="entry name" value="Mutator"/>
    <property type="match status" value="1"/>
</dbReference>